<dbReference type="InterPro" id="IPR015943">
    <property type="entry name" value="WD40/YVTN_repeat-like_dom_sf"/>
</dbReference>
<protein>
    <recommendedName>
        <fullName evidence="3">Nephrocystin 3-like N-terminal domain-containing protein</fullName>
    </recommendedName>
</protein>
<dbReference type="InterPro" id="IPR011047">
    <property type="entry name" value="Quinoprotein_ADH-like_sf"/>
</dbReference>
<dbReference type="PANTHER" id="PTHR10039">
    <property type="entry name" value="AMELOGENIN"/>
    <property type="match status" value="1"/>
</dbReference>
<evidence type="ECO:0000256" key="2">
    <source>
        <dbReference type="PROSITE-ProRule" id="PRU00221"/>
    </source>
</evidence>
<keyword evidence="1" id="KW-0677">Repeat</keyword>
<accession>A0A428RAW2</accession>
<proteinExistence type="predicted"/>
<dbReference type="PROSITE" id="PS50294">
    <property type="entry name" value="WD_REPEATS_REGION"/>
    <property type="match status" value="1"/>
</dbReference>
<evidence type="ECO:0000256" key="1">
    <source>
        <dbReference type="ARBA" id="ARBA00022737"/>
    </source>
</evidence>
<gene>
    <name evidence="4" type="ORF">CEP51_011501</name>
</gene>
<dbReference type="Proteomes" id="UP000287972">
    <property type="component" value="Unassembled WGS sequence"/>
</dbReference>
<evidence type="ECO:0000259" key="3">
    <source>
        <dbReference type="Pfam" id="PF24883"/>
    </source>
</evidence>
<organism evidence="4 5">
    <name type="scientific">Fusarium floridanum</name>
    <dbReference type="NCBI Taxonomy" id="1325733"/>
    <lineage>
        <taxon>Eukaryota</taxon>
        <taxon>Fungi</taxon>
        <taxon>Dikarya</taxon>
        <taxon>Ascomycota</taxon>
        <taxon>Pezizomycotina</taxon>
        <taxon>Sordariomycetes</taxon>
        <taxon>Hypocreomycetidae</taxon>
        <taxon>Hypocreales</taxon>
        <taxon>Nectriaceae</taxon>
        <taxon>Fusarium</taxon>
        <taxon>Fusarium solani species complex</taxon>
    </lineage>
</organism>
<evidence type="ECO:0000313" key="5">
    <source>
        <dbReference type="Proteomes" id="UP000287972"/>
    </source>
</evidence>
<dbReference type="SMART" id="SM00320">
    <property type="entry name" value="WD40"/>
    <property type="match status" value="6"/>
</dbReference>
<dbReference type="EMBL" id="NKCL01000393">
    <property type="protein sequence ID" value="RSL74666.1"/>
    <property type="molecule type" value="Genomic_DNA"/>
</dbReference>
<keyword evidence="5" id="KW-1185">Reference proteome</keyword>
<keyword evidence="2" id="KW-0853">WD repeat</keyword>
<dbReference type="InterPro" id="IPR056884">
    <property type="entry name" value="NPHP3-like_N"/>
</dbReference>
<feature type="repeat" description="WD" evidence="2">
    <location>
        <begin position="763"/>
        <end position="804"/>
    </location>
</feature>
<dbReference type="PROSITE" id="PS50082">
    <property type="entry name" value="WD_REPEATS_2"/>
    <property type="match status" value="1"/>
</dbReference>
<dbReference type="SUPFAM" id="SSF50998">
    <property type="entry name" value="Quinoprotein alcohol dehydrogenase-like"/>
    <property type="match status" value="1"/>
</dbReference>
<dbReference type="Pfam" id="PF00400">
    <property type="entry name" value="WD40"/>
    <property type="match status" value="2"/>
</dbReference>
<sequence length="1149" mass="128951">MAAFVPTHIETSNNRSGFGSIQVNAPIIGGTSAPETERTRVRNELLAKIGPPNAEPRPVQGTCEWILNDEKFQSWRASSGQHLLWVSGRPGKGKSHLAAFLGEQLSHRTAESSRSPLVLKFSCKNTDIRQSTSLAVHLNVLHQILHFCRSDEALHDKASSTLNDIHTKLNSNLPRDDLWGIIKGFINRDINTTDHLTYFILDGLDECDTESINDLGKKLQHLCSTTCRQGRPHFKAVLLSRPLAVISNRDLQIDLDDDEQYGARILHEIRLFIDDKMGSSPLFETRKNELEILKTTLVERSNRTFLWVSLALELLKSHPSDLAAIVAGQGQDALDRLLPVGLPSMYNRMLLEALRGKYDGQRNSNPEACAKIIQFVCVAFRPLTLTELQGAVDLSLEASAILGYCKHILVQSSDETIYERTEEQFENTDDESDDEVFEGNANKRPNEKTFQLVHLSLKEYLQQPQRFTFPMPLGLRLWPYLSSTVGALRTATHRFYYLDHILFVAIFLSLNRLLKSHPVAGFVLVALFARGLRNRWMQERSWILQVILKLFERLLDHCVFGVFAASERSCHRDLFLRSLALLMDEKFGLQKETMENLQAKGALSARKPKSVGAELAPFGRYACQFWVDHLYCLYEVDWTPREAMPYGKLVLLFLNNHFLDWLRSLSLQNNIRGGVLSVRRLIRILKNLHDGNRELESFLKDAERFMMQFVPIIERAPFQVYGSALAFCPNKSIVRSTFRDRVLPFAKNIKSPHDDWSPILQIIEVHDFGVISIAFSNDGKLIASTSGSEKVYLWDTETGRLKRVLKIEDGELHYTAFSSRGNLIASGLQDFKDGENSMIWIWDENTGALVRSIETGLDIRTIACSPDGDVLAAANSTSIQLWHLETGTILNDIPKSSHEDANIDSIAFSLDGYLILSMFERTQILDRETGQVKFTIEPNDFLRNEDWHPGQGTRLDSLEFLANGSVTVSGSGHDALQPWDPETSKPSKELLKHRWTKNNVASSPDGTMIASGHGSTIHLWDSTSRSLPSEQLPGRGITSMIMSSDKKILAALSGDDSMNIWNMKAGTLIPLGARITDVSRLAFSPRCDILAFTSLGDSLTVRLWSVTEGKEAYFLDQLGGKVGGLCFSSDVVVVDLAPLTLFATEFPAL</sequence>
<comment type="caution">
    <text evidence="4">The sequence shown here is derived from an EMBL/GenBank/DDBJ whole genome shotgun (WGS) entry which is preliminary data.</text>
</comment>
<dbReference type="AlphaFoldDB" id="A0A428RAW2"/>
<feature type="domain" description="Nephrocystin 3-like N-terminal" evidence="3">
    <location>
        <begin position="61"/>
        <end position="241"/>
    </location>
</feature>
<dbReference type="Pfam" id="PF24883">
    <property type="entry name" value="NPHP3_N"/>
    <property type="match status" value="1"/>
</dbReference>
<dbReference type="Gene3D" id="2.130.10.10">
    <property type="entry name" value="YVTN repeat-like/Quinoprotein amine dehydrogenase"/>
    <property type="match status" value="2"/>
</dbReference>
<name>A0A428RAW2_9HYPO</name>
<reference evidence="4 5" key="1">
    <citation type="submission" date="2017-06" db="EMBL/GenBank/DDBJ databases">
        <title>Comparative genomic analysis of Ambrosia Fusariam Clade fungi.</title>
        <authorList>
            <person name="Stajich J.E."/>
            <person name="Carrillo J."/>
            <person name="Kijimoto T."/>
            <person name="Eskalen A."/>
            <person name="O'Donnell K."/>
            <person name="Kasson M."/>
        </authorList>
    </citation>
    <scope>NUCLEOTIDE SEQUENCE [LARGE SCALE GENOMIC DNA]</scope>
    <source>
        <strain evidence="4 5">NRRL62606</strain>
    </source>
</reference>
<dbReference type="InterPro" id="IPR001680">
    <property type="entry name" value="WD40_rpt"/>
</dbReference>
<dbReference type="InterPro" id="IPR027417">
    <property type="entry name" value="P-loop_NTPase"/>
</dbReference>
<dbReference type="Gene3D" id="3.40.50.300">
    <property type="entry name" value="P-loop containing nucleotide triphosphate hydrolases"/>
    <property type="match status" value="1"/>
</dbReference>
<evidence type="ECO:0000313" key="4">
    <source>
        <dbReference type="EMBL" id="RSL74666.1"/>
    </source>
</evidence>
<dbReference type="CDD" id="cd00200">
    <property type="entry name" value="WD40"/>
    <property type="match status" value="1"/>
</dbReference>